<name>A0A382KBF8_9ZZZZ</name>
<evidence type="ECO:0000256" key="1">
    <source>
        <dbReference type="ARBA" id="ARBA00010928"/>
    </source>
</evidence>
<dbReference type="SUPFAM" id="SSF51735">
    <property type="entry name" value="NAD(P)-binding Rossmann-fold domains"/>
    <property type="match status" value="1"/>
</dbReference>
<dbReference type="PANTHER" id="PTHR43708">
    <property type="entry name" value="CONSERVED EXPRESSED OXIDOREDUCTASE (EUROFUNG)"/>
    <property type="match status" value="1"/>
</dbReference>
<sequence>MSLTLNTSCLMPDRPRPIVVIGAGGIVRDAHLPAYRLAGFDVVGTFDLDVDKARALAVDFDIPAVFASMELAVASAPEDVVFDVAVPGGAVLEVVEALPDGAAVLIQKPLGRTLDEARTISAVCRRKGLTAAVNFQLRYAPPFLALRDLLDSGRLGVVHDIQMQVTILTPWNLWDFLQREERVEILYHSIHYLDAIRALAGDPHGVWARTVRYAGYTQLADVKSTTILDYG</sequence>
<evidence type="ECO:0000256" key="2">
    <source>
        <dbReference type="ARBA" id="ARBA00023002"/>
    </source>
</evidence>
<comment type="similarity">
    <text evidence="1">Belongs to the Gfo/Idh/MocA family.</text>
</comment>
<proteinExistence type="inferred from homology"/>
<dbReference type="Pfam" id="PF01408">
    <property type="entry name" value="GFO_IDH_MocA"/>
    <property type="match status" value="1"/>
</dbReference>
<dbReference type="EMBL" id="UINC01079864">
    <property type="protein sequence ID" value="SVC22284.1"/>
    <property type="molecule type" value="Genomic_DNA"/>
</dbReference>
<organism evidence="4">
    <name type="scientific">marine metagenome</name>
    <dbReference type="NCBI Taxonomy" id="408172"/>
    <lineage>
        <taxon>unclassified sequences</taxon>
        <taxon>metagenomes</taxon>
        <taxon>ecological metagenomes</taxon>
    </lineage>
</organism>
<dbReference type="InterPro" id="IPR051317">
    <property type="entry name" value="Gfo/Idh/MocA_oxidoreduct"/>
</dbReference>
<dbReference type="Gene3D" id="3.40.50.720">
    <property type="entry name" value="NAD(P)-binding Rossmann-like Domain"/>
    <property type="match status" value="1"/>
</dbReference>
<dbReference type="PANTHER" id="PTHR43708:SF5">
    <property type="entry name" value="CONSERVED EXPRESSED OXIDOREDUCTASE (EUROFUNG)-RELATED"/>
    <property type="match status" value="1"/>
</dbReference>
<dbReference type="InterPro" id="IPR036291">
    <property type="entry name" value="NAD(P)-bd_dom_sf"/>
</dbReference>
<dbReference type="GO" id="GO:0000166">
    <property type="term" value="F:nucleotide binding"/>
    <property type="evidence" value="ECO:0007669"/>
    <property type="project" value="InterPro"/>
</dbReference>
<dbReference type="AlphaFoldDB" id="A0A382KBF8"/>
<dbReference type="GO" id="GO:0016491">
    <property type="term" value="F:oxidoreductase activity"/>
    <property type="evidence" value="ECO:0007669"/>
    <property type="project" value="UniProtKB-KW"/>
</dbReference>
<dbReference type="SUPFAM" id="SSF55347">
    <property type="entry name" value="Glyceraldehyde-3-phosphate dehydrogenase-like, C-terminal domain"/>
    <property type="match status" value="1"/>
</dbReference>
<feature type="non-terminal residue" evidence="4">
    <location>
        <position position="231"/>
    </location>
</feature>
<reference evidence="4" key="1">
    <citation type="submission" date="2018-05" db="EMBL/GenBank/DDBJ databases">
        <authorList>
            <person name="Lanie J.A."/>
            <person name="Ng W.-L."/>
            <person name="Kazmierczak K.M."/>
            <person name="Andrzejewski T.M."/>
            <person name="Davidsen T.M."/>
            <person name="Wayne K.J."/>
            <person name="Tettelin H."/>
            <person name="Glass J.I."/>
            <person name="Rusch D."/>
            <person name="Podicherti R."/>
            <person name="Tsui H.-C.T."/>
            <person name="Winkler M.E."/>
        </authorList>
    </citation>
    <scope>NUCLEOTIDE SEQUENCE</scope>
</reference>
<feature type="non-terminal residue" evidence="4">
    <location>
        <position position="1"/>
    </location>
</feature>
<feature type="domain" description="Gfo/Idh/MocA-like oxidoreductase N-terminal" evidence="3">
    <location>
        <begin position="18"/>
        <end position="135"/>
    </location>
</feature>
<keyword evidence="2" id="KW-0560">Oxidoreductase</keyword>
<protein>
    <recommendedName>
        <fullName evidence="3">Gfo/Idh/MocA-like oxidoreductase N-terminal domain-containing protein</fullName>
    </recommendedName>
</protein>
<gene>
    <name evidence="4" type="ORF">METZ01_LOCUS275138</name>
</gene>
<evidence type="ECO:0000313" key="4">
    <source>
        <dbReference type="EMBL" id="SVC22284.1"/>
    </source>
</evidence>
<dbReference type="Gene3D" id="3.30.360.10">
    <property type="entry name" value="Dihydrodipicolinate Reductase, domain 2"/>
    <property type="match status" value="1"/>
</dbReference>
<evidence type="ECO:0000259" key="3">
    <source>
        <dbReference type="Pfam" id="PF01408"/>
    </source>
</evidence>
<dbReference type="InterPro" id="IPR000683">
    <property type="entry name" value="Gfo/Idh/MocA-like_OxRdtase_N"/>
</dbReference>
<accession>A0A382KBF8</accession>